<dbReference type="GO" id="GO:0005829">
    <property type="term" value="C:cytosol"/>
    <property type="evidence" value="ECO:0007669"/>
    <property type="project" value="UniProtKB-ARBA"/>
</dbReference>
<dbReference type="RefSeq" id="WP_184677889.1">
    <property type="nucleotide sequence ID" value="NZ_JACHGY010000001.1"/>
</dbReference>
<comment type="similarity">
    <text evidence="2">Belongs to the NADH:flavin oxidoreductase/NADH oxidase family.</text>
</comment>
<proteinExistence type="inferred from homology"/>
<dbReference type="EMBL" id="JACHGY010000001">
    <property type="protein sequence ID" value="MBB6430369.1"/>
    <property type="molecule type" value="Genomic_DNA"/>
</dbReference>
<comment type="caution">
    <text evidence="5">The sequence shown here is derived from an EMBL/GenBank/DDBJ whole genome shotgun (WGS) entry which is preliminary data.</text>
</comment>
<dbReference type="FunFam" id="3.20.20.70:FF:000059">
    <property type="entry name" value="N-ethylmaleimide reductase, FMN-linked"/>
    <property type="match status" value="1"/>
</dbReference>
<accession>A0A7X0H6X6</accession>
<dbReference type="PANTHER" id="PTHR22893">
    <property type="entry name" value="NADH OXIDOREDUCTASE-RELATED"/>
    <property type="match status" value="1"/>
</dbReference>
<comment type="cofactor">
    <cofactor evidence="1">
        <name>FMN</name>
        <dbReference type="ChEBI" id="CHEBI:58210"/>
    </cofactor>
</comment>
<evidence type="ECO:0000256" key="1">
    <source>
        <dbReference type="ARBA" id="ARBA00001917"/>
    </source>
</evidence>
<feature type="domain" description="NADH:flavin oxidoreductase/NADH oxidase N-terminal" evidence="4">
    <location>
        <begin position="9"/>
        <end position="339"/>
    </location>
</feature>
<dbReference type="CDD" id="cd02933">
    <property type="entry name" value="OYE_like_FMN"/>
    <property type="match status" value="1"/>
</dbReference>
<dbReference type="Pfam" id="PF00724">
    <property type="entry name" value="Oxidored_FMN"/>
    <property type="match status" value="1"/>
</dbReference>
<dbReference type="EC" id="1.-.-.-" evidence="5"/>
<dbReference type="GO" id="GO:0010181">
    <property type="term" value="F:FMN binding"/>
    <property type="evidence" value="ECO:0007669"/>
    <property type="project" value="InterPro"/>
</dbReference>
<protein>
    <submittedName>
        <fullName evidence="5">N-ethylmaleimide reductase</fullName>
        <ecNumber evidence="5">1.-.-.-</ecNumber>
    </submittedName>
</protein>
<dbReference type="AlphaFoldDB" id="A0A7X0H6X6"/>
<dbReference type="Gene3D" id="3.20.20.70">
    <property type="entry name" value="Aldolase class I"/>
    <property type="match status" value="1"/>
</dbReference>
<gene>
    <name evidence="5" type="ORF">HNQ40_002175</name>
</gene>
<reference evidence="5 6" key="1">
    <citation type="submission" date="2020-08" db="EMBL/GenBank/DDBJ databases">
        <title>Genomic Encyclopedia of Type Strains, Phase IV (KMG-IV): sequencing the most valuable type-strain genomes for metagenomic binning, comparative biology and taxonomic classification.</title>
        <authorList>
            <person name="Goeker M."/>
        </authorList>
    </citation>
    <scope>NUCLEOTIDE SEQUENCE [LARGE SCALE GENOMIC DNA]</scope>
    <source>
        <strain evidence="5 6">DSM 103725</strain>
    </source>
</reference>
<evidence type="ECO:0000313" key="5">
    <source>
        <dbReference type="EMBL" id="MBB6430369.1"/>
    </source>
</evidence>
<dbReference type="Proteomes" id="UP000541810">
    <property type="component" value="Unassembled WGS sequence"/>
</dbReference>
<dbReference type="InterPro" id="IPR045247">
    <property type="entry name" value="Oye-like"/>
</dbReference>
<evidence type="ECO:0000256" key="2">
    <source>
        <dbReference type="ARBA" id="ARBA00005979"/>
    </source>
</evidence>
<name>A0A7X0H6X6_9BACT</name>
<sequence length="369" mass="40081">MASPSDPPLFSSYQLGPMTLKNRVVMAPMTRCRSTLPGEIPNALNATYYAQRSTAGLIISEATHINPGGLGYHAMPGIYSDAQRDGWKLVTDAVHEAGSLIFAQLFHAGRATVPELLPEGMGPVGPSPIPIPNGERHTPQGKKPMPTPHELTPEEIEQLVVDHRHAAEIAKAAGFDGVQLHGANGFIINDFLKDASNQRTDAYGGTLEKRMRFPMAVLDQLIDVFGPERVGIRLSPLGEHNGIRDSDILGHFTEIFQALDAKNLGHLEVLGAPWTGEKNDQVNAAARANFSNTLIFNHAYDAQRAHDELAANACDLISFGKPYIANPDLPERLRLGHPLNELADPYTLYNVDAGERGYTDYPTMDAANA</sequence>
<dbReference type="GO" id="GO:0016628">
    <property type="term" value="F:oxidoreductase activity, acting on the CH-CH group of donors, NAD or NADP as acceptor"/>
    <property type="evidence" value="ECO:0007669"/>
    <property type="project" value="UniProtKB-ARBA"/>
</dbReference>
<dbReference type="InterPro" id="IPR013785">
    <property type="entry name" value="Aldolase_TIM"/>
</dbReference>
<evidence type="ECO:0000313" key="6">
    <source>
        <dbReference type="Proteomes" id="UP000541810"/>
    </source>
</evidence>
<dbReference type="SUPFAM" id="SSF51395">
    <property type="entry name" value="FMN-linked oxidoreductases"/>
    <property type="match status" value="1"/>
</dbReference>
<keyword evidence="6" id="KW-1185">Reference proteome</keyword>
<keyword evidence="3 5" id="KW-0560">Oxidoreductase</keyword>
<dbReference type="PANTHER" id="PTHR22893:SF91">
    <property type="entry name" value="NADPH DEHYDROGENASE 2-RELATED"/>
    <property type="match status" value="1"/>
</dbReference>
<dbReference type="InterPro" id="IPR001155">
    <property type="entry name" value="OxRdtase_FMN_N"/>
</dbReference>
<organism evidence="5 6">
    <name type="scientific">Algisphaera agarilytica</name>
    <dbReference type="NCBI Taxonomy" id="1385975"/>
    <lineage>
        <taxon>Bacteria</taxon>
        <taxon>Pseudomonadati</taxon>
        <taxon>Planctomycetota</taxon>
        <taxon>Phycisphaerae</taxon>
        <taxon>Phycisphaerales</taxon>
        <taxon>Phycisphaeraceae</taxon>
        <taxon>Algisphaera</taxon>
    </lineage>
</organism>
<evidence type="ECO:0000259" key="4">
    <source>
        <dbReference type="Pfam" id="PF00724"/>
    </source>
</evidence>
<evidence type="ECO:0000256" key="3">
    <source>
        <dbReference type="ARBA" id="ARBA00023002"/>
    </source>
</evidence>